<gene>
    <name evidence="2" type="ORF">STAS_13845</name>
</gene>
<protein>
    <submittedName>
        <fullName evidence="2">Ubiquitin carboxyl-terminal hydrolase family protein</fullName>
    </submittedName>
</protein>
<dbReference type="AlphaFoldDB" id="A0A5A7PXF5"/>
<accession>A0A5A7PXF5</accession>
<organism evidence="2 3">
    <name type="scientific">Striga asiatica</name>
    <name type="common">Asiatic witchweed</name>
    <name type="synonym">Buchnera asiatica</name>
    <dbReference type="NCBI Taxonomy" id="4170"/>
    <lineage>
        <taxon>Eukaryota</taxon>
        <taxon>Viridiplantae</taxon>
        <taxon>Streptophyta</taxon>
        <taxon>Embryophyta</taxon>
        <taxon>Tracheophyta</taxon>
        <taxon>Spermatophyta</taxon>
        <taxon>Magnoliopsida</taxon>
        <taxon>eudicotyledons</taxon>
        <taxon>Gunneridae</taxon>
        <taxon>Pentapetalae</taxon>
        <taxon>asterids</taxon>
        <taxon>lamiids</taxon>
        <taxon>Lamiales</taxon>
        <taxon>Orobanchaceae</taxon>
        <taxon>Buchnereae</taxon>
        <taxon>Striga</taxon>
    </lineage>
</organism>
<dbReference type="InterPro" id="IPR021099">
    <property type="entry name" value="PORR_domain"/>
</dbReference>
<name>A0A5A7PXF5_STRAF</name>
<dbReference type="Proteomes" id="UP000325081">
    <property type="component" value="Unassembled WGS sequence"/>
</dbReference>
<sequence length="443" mass="52384">MRDLKHWPSLKPCRKIFFANDSIRPCEQIRWMTSSKRVQDRSKNKRVHDLEIVTEKHKMVMKILHLFEILKSEPENIIPLRNLDQHRRQINLPKPHKISDFLRKSPKLFELYKDTRGVVWCGMTEKAEDLVKEEEELIEKNGEKAAEHVTRMLMMSADKRLALDKIAHFRRDFGLPIDFRKYWVHKYSENFRVVQPSKPLDESEYLELVTWRPGWAVTELEKTVLPLKEGLSFDEHVPGWLSLAFPLKFPSGYKKMYRYSGKVEHFQKRQYLSPYADASGLQAGSLEFDKRAVAVMHELLSFTLEKRLVTDYLTHFRREFTMPQKLMRLLLKHLGIFYVSERGKRFSVFLNEAYDGPELIKKDPLVVWREKVLRFVGHRGKNKKKIGSFEEFSDEENSEALLGSDCEEDDQLQIEPLENDRLSCLEDDGSEMEIEEVCRAYND</sequence>
<keyword evidence="2" id="KW-0378">Hydrolase</keyword>
<dbReference type="PANTHER" id="PTHR31476">
    <property type="entry name" value="PROTEIN WHAT'S THIS FACTOR 1 HOMOLOG, CHLOROPLASTIC"/>
    <property type="match status" value="1"/>
</dbReference>
<comment type="caution">
    <text evidence="2">The sequence shown here is derived from an EMBL/GenBank/DDBJ whole genome shotgun (WGS) entry which is preliminary data.</text>
</comment>
<evidence type="ECO:0000313" key="2">
    <source>
        <dbReference type="EMBL" id="GER37444.1"/>
    </source>
</evidence>
<dbReference type="GO" id="GO:0003723">
    <property type="term" value="F:RNA binding"/>
    <property type="evidence" value="ECO:0007669"/>
    <property type="project" value="InterPro"/>
</dbReference>
<proteinExistence type="predicted"/>
<evidence type="ECO:0000313" key="3">
    <source>
        <dbReference type="Proteomes" id="UP000325081"/>
    </source>
</evidence>
<dbReference type="PANTHER" id="PTHR31476:SF8">
    <property type="entry name" value="EXPRESSED PROTEIN"/>
    <property type="match status" value="1"/>
</dbReference>
<reference evidence="3" key="1">
    <citation type="journal article" date="2019" name="Curr. Biol.">
        <title>Genome Sequence of Striga asiatica Provides Insight into the Evolution of Plant Parasitism.</title>
        <authorList>
            <person name="Yoshida S."/>
            <person name="Kim S."/>
            <person name="Wafula E.K."/>
            <person name="Tanskanen J."/>
            <person name="Kim Y.M."/>
            <person name="Honaas L."/>
            <person name="Yang Z."/>
            <person name="Spallek T."/>
            <person name="Conn C.E."/>
            <person name="Ichihashi Y."/>
            <person name="Cheong K."/>
            <person name="Cui S."/>
            <person name="Der J.P."/>
            <person name="Gundlach H."/>
            <person name="Jiao Y."/>
            <person name="Hori C."/>
            <person name="Ishida J.K."/>
            <person name="Kasahara H."/>
            <person name="Kiba T."/>
            <person name="Kim M.S."/>
            <person name="Koo N."/>
            <person name="Laohavisit A."/>
            <person name="Lee Y.H."/>
            <person name="Lumba S."/>
            <person name="McCourt P."/>
            <person name="Mortimer J.C."/>
            <person name="Mutuku J.M."/>
            <person name="Nomura T."/>
            <person name="Sasaki-Sekimoto Y."/>
            <person name="Seto Y."/>
            <person name="Wang Y."/>
            <person name="Wakatake T."/>
            <person name="Sakakibara H."/>
            <person name="Demura T."/>
            <person name="Yamaguchi S."/>
            <person name="Yoneyama K."/>
            <person name="Manabe R.I."/>
            <person name="Nelson D.C."/>
            <person name="Schulman A.H."/>
            <person name="Timko M.P."/>
            <person name="dePamphilis C.W."/>
            <person name="Choi D."/>
            <person name="Shirasu K."/>
        </authorList>
    </citation>
    <scope>NUCLEOTIDE SEQUENCE [LARGE SCALE GENOMIC DNA]</scope>
    <source>
        <strain evidence="3">cv. UVA1</strain>
    </source>
</reference>
<dbReference type="EMBL" id="BKCP01005372">
    <property type="protein sequence ID" value="GER37444.1"/>
    <property type="molecule type" value="Genomic_DNA"/>
</dbReference>
<feature type="domain" description="PORR" evidence="1">
    <location>
        <begin position="45"/>
        <end position="378"/>
    </location>
</feature>
<keyword evidence="3" id="KW-1185">Reference proteome</keyword>
<dbReference type="OrthoDB" id="1929112at2759"/>
<dbReference type="Pfam" id="PF11955">
    <property type="entry name" value="PORR"/>
    <property type="match status" value="1"/>
</dbReference>
<evidence type="ECO:0000259" key="1">
    <source>
        <dbReference type="Pfam" id="PF11955"/>
    </source>
</evidence>
<dbReference type="InterPro" id="IPR045040">
    <property type="entry name" value="PORR_fam"/>
</dbReference>
<dbReference type="GO" id="GO:0016787">
    <property type="term" value="F:hydrolase activity"/>
    <property type="evidence" value="ECO:0007669"/>
    <property type="project" value="UniProtKB-KW"/>
</dbReference>